<feature type="transmembrane region" description="Helical" evidence="1">
    <location>
        <begin position="21"/>
        <end position="44"/>
    </location>
</feature>
<gene>
    <name evidence="2" type="ORF">SAMN02745217_03392</name>
</gene>
<accession>A0A1M7YGW3</accession>
<feature type="transmembrane region" description="Helical" evidence="1">
    <location>
        <begin position="180"/>
        <end position="207"/>
    </location>
</feature>
<feature type="transmembrane region" description="Helical" evidence="1">
    <location>
        <begin position="74"/>
        <end position="95"/>
    </location>
</feature>
<keyword evidence="3" id="KW-1185">Reference proteome</keyword>
<dbReference type="AlphaFoldDB" id="A0A1M7YGW3"/>
<name>A0A1M7YGW3_9FIRM</name>
<dbReference type="EMBL" id="FRFD01000010">
    <property type="protein sequence ID" value="SHO51894.1"/>
    <property type="molecule type" value="Genomic_DNA"/>
</dbReference>
<feature type="transmembrane region" description="Helical" evidence="1">
    <location>
        <begin position="116"/>
        <end position="144"/>
    </location>
</feature>
<dbReference type="Pfam" id="PF06161">
    <property type="entry name" value="DUF975"/>
    <property type="match status" value="1"/>
</dbReference>
<evidence type="ECO:0000313" key="2">
    <source>
        <dbReference type="EMBL" id="SHO51894.1"/>
    </source>
</evidence>
<reference evidence="2 3" key="1">
    <citation type="submission" date="2016-12" db="EMBL/GenBank/DDBJ databases">
        <authorList>
            <person name="Song W.-J."/>
            <person name="Kurnit D.M."/>
        </authorList>
    </citation>
    <scope>NUCLEOTIDE SEQUENCE [LARGE SCALE GENOMIC DNA]</scope>
    <source>
        <strain evidence="2 3">DSM 12503</strain>
    </source>
</reference>
<evidence type="ECO:0000313" key="3">
    <source>
        <dbReference type="Proteomes" id="UP000184612"/>
    </source>
</evidence>
<dbReference type="PANTHER" id="PTHR40076:SF1">
    <property type="entry name" value="MEMBRANE PROTEIN"/>
    <property type="match status" value="1"/>
</dbReference>
<dbReference type="RefSeq" id="WP_073590046.1">
    <property type="nucleotide sequence ID" value="NZ_FRFD01000010.1"/>
</dbReference>
<dbReference type="PANTHER" id="PTHR40076">
    <property type="entry name" value="MEMBRANE PROTEIN-RELATED"/>
    <property type="match status" value="1"/>
</dbReference>
<dbReference type="Proteomes" id="UP000184612">
    <property type="component" value="Unassembled WGS sequence"/>
</dbReference>
<proteinExistence type="predicted"/>
<keyword evidence="1" id="KW-0812">Transmembrane</keyword>
<keyword evidence="1" id="KW-0472">Membrane</keyword>
<dbReference type="InterPro" id="IPR010380">
    <property type="entry name" value="DUF975"/>
</dbReference>
<organism evidence="2 3">
    <name type="scientific">Anaerocolumna xylanovorans DSM 12503</name>
    <dbReference type="NCBI Taxonomy" id="1121345"/>
    <lineage>
        <taxon>Bacteria</taxon>
        <taxon>Bacillati</taxon>
        <taxon>Bacillota</taxon>
        <taxon>Clostridia</taxon>
        <taxon>Lachnospirales</taxon>
        <taxon>Lachnospiraceae</taxon>
        <taxon>Anaerocolumna</taxon>
    </lineage>
</organism>
<sequence>MLRARDYRQKAREALSGNWGTAIGTGFAVQAINFILVLIVYMVLLANASLQITGDMSYTDYPQVIISPKGYLEYMLALIVVQFVMYALLVGYLYFNVNLVRRESFQFNNVFSRFNIILKIFGLYFMMGLFILLWSFLFVIPGIIASFRYCMAPYIMADNPEIGIMDAIRESKEMMNGYKWKYFCLQFSFIGWALLSIVTFGIGLLWVMPYMQAANAAFYVQVSGQNTTYEYSLDDE</sequence>
<evidence type="ECO:0000256" key="1">
    <source>
        <dbReference type="SAM" id="Phobius"/>
    </source>
</evidence>
<protein>
    <submittedName>
        <fullName evidence="2">Uncharacterized protein family (UPF0259)</fullName>
    </submittedName>
</protein>
<dbReference type="STRING" id="1121345.SAMN02745217_03392"/>
<keyword evidence="1" id="KW-1133">Transmembrane helix</keyword>